<keyword evidence="6" id="KW-0762">Sugar transport</keyword>
<evidence type="ECO:0000256" key="3">
    <source>
        <dbReference type="SAM" id="Phobius"/>
    </source>
</evidence>
<comment type="caution">
    <text evidence="6">The sequence shown here is derived from an EMBL/GenBank/DDBJ whole genome shotgun (WGS) entry which is preliminary data.</text>
</comment>
<keyword evidence="1" id="KW-0732">Signal</keyword>
<evidence type="ECO:0000313" key="7">
    <source>
        <dbReference type="Proteomes" id="UP000261284"/>
    </source>
</evidence>
<dbReference type="InterPro" id="IPR049712">
    <property type="entry name" value="Poly_export"/>
</dbReference>
<keyword evidence="3" id="KW-1133">Transmembrane helix</keyword>
<evidence type="ECO:0000259" key="4">
    <source>
        <dbReference type="Pfam" id="PF02563"/>
    </source>
</evidence>
<dbReference type="PANTHER" id="PTHR33619:SF3">
    <property type="entry name" value="POLYSACCHARIDE EXPORT PROTEIN GFCE-RELATED"/>
    <property type="match status" value="1"/>
</dbReference>
<feature type="domain" description="Soluble ligand binding" evidence="5">
    <location>
        <begin position="727"/>
        <end position="768"/>
    </location>
</feature>
<feature type="region of interest" description="Disordered" evidence="2">
    <location>
        <begin position="107"/>
        <end position="133"/>
    </location>
</feature>
<dbReference type="Proteomes" id="UP000261284">
    <property type="component" value="Unassembled WGS sequence"/>
</dbReference>
<feature type="compositionally biased region" description="Polar residues" evidence="2">
    <location>
        <begin position="107"/>
        <end position="122"/>
    </location>
</feature>
<dbReference type="GO" id="GO:0015159">
    <property type="term" value="F:polysaccharide transmembrane transporter activity"/>
    <property type="evidence" value="ECO:0007669"/>
    <property type="project" value="InterPro"/>
</dbReference>
<evidence type="ECO:0000256" key="2">
    <source>
        <dbReference type="SAM" id="MobiDB-lite"/>
    </source>
</evidence>
<keyword evidence="7" id="KW-1185">Reference proteome</keyword>
<keyword evidence="6" id="KW-0813">Transport</keyword>
<feature type="domain" description="Soluble ligand binding" evidence="5">
    <location>
        <begin position="513"/>
        <end position="561"/>
    </location>
</feature>
<evidence type="ECO:0000256" key="1">
    <source>
        <dbReference type="ARBA" id="ARBA00022729"/>
    </source>
</evidence>
<keyword evidence="3" id="KW-0472">Membrane</keyword>
<dbReference type="Gene3D" id="3.10.560.10">
    <property type="entry name" value="Outer membrane lipoprotein wza domain like"/>
    <property type="match status" value="5"/>
</dbReference>
<feature type="domain" description="Polysaccharide export protein N-terminal" evidence="4">
    <location>
        <begin position="172"/>
        <end position="231"/>
    </location>
</feature>
<evidence type="ECO:0000259" key="5">
    <source>
        <dbReference type="Pfam" id="PF10531"/>
    </source>
</evidence>
<dbReference type="InterPro" id="IPR003715">
    <property type="entry name" value="Poly_export_N"/>
</dbReference>
<feature type="domain" description="Soluble ligand binding" evidence="5">
    <location>
        <begin position="266"/>
        <end position="302"/>
    </location>
</feature>
<accession>A0A3E1NFC2</accession>
<dbReference type="Pfam" id="PF02563">
    <property type="entry name" value="Poly_export"/>
    <property type="match status" value="1"/>
</dbReference>
<dbReference type="Pfam" id="PF10531">
    <property type="entry name" value="SLBB"/>
    <property type="match status" value="5"/>
</dbReference>
<gene>
    <name evidence="6" type="ORF">DXN05_19060</name>
</gene>
<feature type="domain" description="Soluble ligand binding" evidence="5">
    <location>
        <begin position="422"/>
        <end position="467"/>
    </location>
</feature>
<dbReference type="Gene3D" id="3.30.1950.10">
    <property type="entry name" value="wza like domain"/>
    <property type="match status" value="1"/>
</dbReference>
<feature type="transmembrane region" description="Helical" evidence="3">
    <location>
        <begin position="811"/>
        <end position="829"/>
    </location>
</feature>
<proteinExistence type="predicted"/>
<feature type="domain" description="Soluble ligand binding" evidence="5">
    <location>
        <begin position="343"/>
        <end position="384"/>
    </location>
</feature>
<dbReference type="PANTHER" id="PTHR33619">
    <property type="entry name" value="POLYSACCHARIDE EXPORT PROTEIN GFCE-RELATED"/>
    <property type="match status" value="1"/>
</dbReference>
<dbReference type="EMBL" id="QTJU01000008">
    <property type="protein sequence ID" value="RFM26670.1"/>
    <property type="molecule type" value="Genomic_DNA"/>
</dbReference>
<reference evidence="6 7" key="1">
    <citation type="submission" date="2018-08" db="EMBL/GenBank/DDBJ databases">
        <title>Chitinophagaceae sp. K23C18032701, a novel bacterium isolated from forest soil.</title>
        <authorList>
            <person name="Wang C."/>
        </authorList>
    </citation>
    <scope>NUCLEOTIDE SEQUENCE [LARGE SCALE GENOMIC DNA]</scope>
    <source>
        <strain evidence="6 7">K23C18032701</strain>
    </source>
</reference>
<name>A0A3E1NFC2_9BACT</name>
<organism evidence="6 7">
    <name type="scientific">Deminuibacter soli</name>
    <dbReference type="NCBI Taxonomy" id="2291815"/>
    <lineage>
        <taxon>Bacteria</taxon>
        <taxon>Pseudomonadati</taxon>
        <taxon>Bacteroidota</taxon>
        <taxon>Chitinophagia</taxon>
        <taxon>Chitinophagales</taxon>
        <taxon>Chitinophagaceae</taxon>
        <taxon>Deminuibacter</taxon>
    </lineage>
</organism>
<keyword evidence="3" id="KW-0812">Transmembrane</keyword>
<evidence type="ECO:0000313" key="6">
    <source>
        <dbReference type="EMBL" id="RFM26670.1"/>
    </source>
</evidence>
<dbReference type="InterPro" id="IPR019554">
    <property type="entry name" value="Soluble_ligand-bd"/>
</dbReference>
<protein>
    <submittedName>
        <fullName evidence="6">Sugar transporter</fullName>
    </submittedName>
</protein>
<dbReference type="AlphaFoldDB" id="A0A3E1NFC2"/>
<sequence>MATYVGEVAELYKFETTEVMKMIKCLRYLIIVAMIVFSVESKAQDILKMNDLTQVHVDQLSDAQIQQLQQQLQSSGYTLDQALQIAVAKGLPSAEANKLKARLSQGAIGTNGTQKQGKTDSLSNRHRRNNNYDSLYRDTSVRTFIDPKIFGAELFNNTSLTFNPNSNSIATPFNYILGPGDDMDITVYGVQETSISTEVTKEGNVKIPNVGQVRITGLSIEEATAKIKQIMESTAYGSLRSGSSKLAVNIGGVRGLHVTVIGANIPGNYTLSSLSSVYNALYLAGGPNKNGSFRKIELVRNNKVERTIDLYRFLVNGDQSDNVRLKDNDVIRIPAYTTRTELKGEVKRPGYFEVLPGESFARLLEFASGFTDTAYKASVTVSRYTDKERQIKDVLAADYASFMPAAGDVYEIGKILKRFSNRVTIQGAVFRPASYELKPDMHVADLIRRADGLKEEAFSGRGQVVRLKEDFSKEVITFNIKAALNGSAADNVELKREDEVIISSIFDLRDEYKVTILGEVRVPGVYGYGDSLTLKDLIVLAGGFTDAAYPQRIEVARLLRRDTLTASDVRASDIIELNNGGDLSDQSKNVQLSPFDIVTIRRKPGPREQESIIMSGQIQYPGPYVIADRSERVSSVIKRAGGFTPEAYVEGAYLKRYPTEKERELKRMKIAKLQQALLDTSKRALIEDEFDQLPLDLPAIMAKPNSTEDIVLKPRDEIIVPKFDAEVKVSGGVLLPTQIPYRNNYTVKDYISSAGGLAPDVIRRKIYVLYANGSAKATKHFLFIKTYPKVKPGSEVVVPRKPPRKNNSGELIGIASAVASIALVIVTLINNVH</sequence>